<dbReference type="PANTHER" id="PTHR11890">
    <property type="entry name" value="INTERLEUKIN-1 RECEPTOR FAMILY MEMBER"/>
    <property type="match status" value="1"/>
</dbReference>
<evidence type="ECO:0000256" key="3">
    <source>
        <dbReference type="ARBA" id="ARBA00023319"/>
    </source>
</evidence>
<feature type="transmembrane region" description="Helical" evidence="4">
    <location>
        <begin position="287"/>
        <end position="305"/>
    </location>
</feature>
<dbReference type="OrthoDB" id="6019866at2759"/>
<evidence type="ECO:0000259" key="5">
    <source>
        <dbReference type="PROSITE" id="PS50835"/>
    </source>
</evidence>
<gene>
    <name evidence="6" type="ORF">G5I_12557</name>
</gene>
<evidence type="ECO:0000313" key="6">
    <source>
        <dbReference type="EMBL" id="EGI59223.1"/>
    </source>
</evidence>
<accession>F4X2M7</accession>
<sequence>MELRARQETPRVSSRLFLRSLLEVRHYSNDTLVSLPSRSLPPFLLIAPFSWAAPDGAPPFLSGRLGCFTSARVTRNGLEEIVELATNSELSLRDESRIIEKGTTLRRLSHVFIAKTVRQGKRAEINKNIVPNALASNNHCDNCIDNCLLIAGDLISNGETARATLLHDEHVHYGVREVGKKTITITIIINNYYNVHWIPWNMPNIKFQYTDLKMIAKEIPGLLEESENDQIIGSYLEIEDVTLEDYGEYKCEVSNGVDEEITLAAHVYRQEPQFVLSLPNGSWRKSLLLAVLVLVLLLSAGAFYARCWLPLALFCRDKFGRLEESAARAPRESTPRRSHFKISLQVSSLCFPNCIVSGSYVLQIERGEFFMELLILKVHETREDNLVDGKECDALVCYHEKDSSLVIGIVIPTLESRHRYKCAALELSQLNHNCKYSRPVLALISNDDPCLSLDNYVVTATATFKRSFLNRNCGLSNIKAVLFDCSRQYQNRSLFRSSPQLRLKEIHSRTKISTRNIMNVTDSILKNQIRTNEMALLEYSVSDKKKLGKKMVFKDMNPLDFFFWEHIIDTIFHQKYHRKAKEKSYKTSKTSSNKYYIAAFVSLSLSMEIGWQHTLIGSLEISPHANTARRIVIVLSPASLDNIWTDASVGAVLKQLSSLPTRVIVVTLKRLPSTTATIAKRSRRDRRDADNTSFDRLTILSWQDGGGGGSGGNGTAFGSGGRKFWYKLRLAMPAMRPVASETGCQSVAMIVQANGKCGQQKARSRESLEVLV</sequence>
<dbReference type="Gene3D" id="2.60.40.10">
    <property type="entry name" value="Immunoglobulins"/>
    <property type="match status" value="1"/>
</dbReference>
<keyword evidence="4" id="KW-0472">Membrane</keyword>
<keyword evidence="7" id="KW-1185">Reference proteome</keyword>
<organism evidence="7">
    <name type="scientific">Acromyrmex echinatior</name>
    <name type="common">Panamanian leafcutter ant</name>
    <name type="synonym">Acromyrmex octospinosus echinatior</name>
    <dbReference type="NCBI Taxonomy" id="103372"/>
    <lineage>
        <taxon>Eukaryota</taxon>
        <taxon>Metazoa</taxon>
        <taxon>Ecdysozoa</taxon>
        <taxon>Arthropoda</taxon>
        <taxon>Hexapoda</taxon>
        <taxon>Insecta</taxon>
        <taxon>Pterygota</taxon>
        <taxon>Neoptera</taxon>
        <taxon>Endopterygota</taxon>
        <taxon>Hymenoptera</taxon>
        <taxon>Apocrita</taxon>
        <taxon>Aculeata</taxon>
        <taxon>Formicoidea</taxon>
        <taxon>Formicidae</taxon>
        <taxon>Myrmicinae</taxon>
        <taxon>Acromyrmex</taxon>
    </lineage>
</organism>
<keyword evidence="3" id="KW-0393">Immunoglobulin domain</keyword>
<dbReference type="Gene3D" id="3.40.50.10140">
    <property type="entry name" value="Toll/interleukin-1 receptor homology (TIR) domain"/>
    <property type="match status" value="1"/>
</dbReference>
<feature type="domain" description="Ig-like" evidence="5">
    <location>
        <begin position="198"/>
        <end position="264"/>
    </location>
</feature>
<dbReference type="EMBL" id="GL888591">
    <property type="protein sequence ID" value="EGI59223.1"/>
    <property type="molecule type" value="Genomic_DNA"/>
</dbReference>
<dbReference type="PANTHER" id="PTHR11890:SF44">
    <property type="entry name" value="X-LINKED INTERLEUKIN-1 RECEPTOR ACCESSORY PROTEIN-LIKE 2"/>
    <property type="match status" value="1"/>
</dbReference>
<reference evidence="6" key="1">
    <citation type="submission" date="2011-02" db="EMBL/GenBank/DDBJ databases">
        <title>The genome of the leaf-cutting ant Acromyrmex echinatior suggests key adaptations to social evolution and fungus farming.</title>
        <authorList>
            <person name="Nygaard S."/>
            <person name="Zhang G."/>
        </authorList>
    </citation>
    <scope>NUCLEOTIDE SEQUENCE</scope>
</reference>
<name>F4X2M7_ACREC</name>
<dbReference type="InterPro" id="IPR036179">
    <property type="entry name" value="Ig-like_dom_sf"/>
</dbReference>
<dbReference type="InterPro" id="IPR015621">
    <property type="entry name" value="IL-1_rcpt_fam"/>
</dbReference>
<keyword evidence="1" id="KW-1015">Disulfide bond</keyword>
<evidence type="ECO:0000256" key="4">
    <source>
        <dbReference type="SAM" id="Phobius"/>
    </source>
</evidence>
<evidence type="ECO:0000256" key="1">
    <source>
        <dbReference type="ARBA" id="ARBA00023157"/>
    </source>
</evidence>
<dbReference type="InterPro" id="IPR035897">
    <property type="entry name" value="Toll_tir_struct_dom_sf"/>
</dbReference>
<keyword evidence="4" id="KW-0812">Transmembrane</keyword>
<dbReference type="PROSITE" id="PS50835">
    <property type="entry name" value="IG_LIKE"/>
    <property type="match status" value="1"/>
</dbReference>
<protein>
    <recommendedName>
        <fullName evidence="5">Ig-like domain-containing protein</fullName>
    </recommendedName>
</protein>
<evidence type="ECO:0000256" key="2">
    <source>
        <dbReference type="ARBA" id="ARBA00023180"/>
    </source>
</evidence>
<keyword evidence="4" id="KW-1133">Transmembrane helix</keyword>
<dbReference type="SUPFAM" id="SSF48726">
    <property type="entry name" value="Immunoglobulin"/>
    <property type="match status" value="1"/>
</dbReference>
<evidence type="ECO:0000313" key="7">
    <source>
        <dbReference type="Proteomes" id="UP000007755"/>
    </source>
</evidence>
<dbReference type="InterPro" id="IPR007110">
    <property type="entry name" value="Ig-like_dom"/>
</dbReference>
<dbReference type="AlphaFoldDB" id="F4X2M7"/>
<keyword evidence="2" id="KW-0325">Glycoprotein</keyword>
<dbReference type="InterPro" id="IPR013783">
    <property type="entry name" value="Ig-like_fold"/>
</dbReference>
<dbReference type="eggNOG" id="ENOG502S69Z">
    <property type="taxonomic scope" value="Eukaryota"/>
</dbReference>
<proteinExistence type="predicted"/>
<dbReference type="Proteomes" id="UP000007755">
    <property type="component" value="Unassembled WGS sequence"/>
</dbReference>
<dbReference type="InParanoid" id="F4X2M7"/>